<sequence length="91" mass="9400">MQATNRIQNRMQANSSNICVAVNTFKQSIVAVTAAVGAAAAAAAADDDDDDHRHVNDNDNAHMTTLLENAFISSSSLSSLSSLSSSSSSSL</sequence>
<reference evidence="1" key="1">
    <citation type="submission" date="2020-05" db="UniProtKB">
        <authorList>
            <consortium name="EnsemblMetazoa"/>
        </authorList>
    </citation>
    <scope>IDENTIFICATION</scope>
    <source>
        <strain evidence="1">TTRI</strain>
    </source>
</reference>
<organism evidence="1 2">
    <name type="scientific">Glossina austeni</name>
    <name type="common">Savannah tsetse fly</name>
    <dbReference type="NCBI Taxonomy" id="7395"/>
    <lineage>
        <taxon>Eukaryota</taxon>
        <taxon>Metazoa</taxon>
        <taxon>Ecdysozoa</taxon>
        <taxon>Arthropoda</taxon>
        <taxon>Hexapoda</taxon>
        <taxon>Insecta</taxon>
        <taxon>Pterygota</taxon>
        <taxon>Neoptera</taxon>
        <taxon>Endopterygota</taxon>
        <taxon>Diptera</taxon>
        <taxon>Brachycera</taxon>
        <taxon>Muscomorpha</taxon>
        <taxon>Hippoboscoidea</taxon>
        <taxon>Glossinidae</taxon>
        <taxon>Glossina</taxon>
    </lineage>
</organism>
<name>A0A1A9UZV7_GLOAU</name>
<dbReference type="EnsemblMetazoa" id="GAUT021188-RA">
    <property type="protein sequence ID" value="GAUT021188-PA"/>
    <property type="gene ID" value="GAUT021188"/>
</dbReference>
<proteinExistence type="predicted"/>
<evidence type="ECO:0000313" key="2">
    <source>
        <dbReference type="Proteomes" id="UP000078200"/>
    </source>
</evidence>
<dbReference type="AlphaFoldDB" id="A0A1A9UZV7"/>
<protein>
    <submittedName>
        <fullName evidence="1">Uncharacterized protein</fullName>
    </submittedName>
</protein>
<accession>A0A1A9UZV7</accession>
<keyword evidence="2" id="KW-1185">Reference proteome</keyword>
<evidence type="ECO:0000313" key="1">
    <source>
        <dbReference type="EnsemblMetazoa" id="GAUT021188-PA"/>
    </source>
</evidence>
<dbReference type="Proteomes" id="UP000078200">
    <property type="component" value="Unassembled WGS sequence"/>
</dbReference>
<dbReference type="VEuPathDB" id="VectorBase:GAUT021188"/>